<accession>A0A3N0AYZ9</accession>
<gene>
    <name evidence="2" type="ORF">DMP10_00590</name>
</gene>
<dbReference type="Gene3D" id="3.90.1720.10">
    <property type="entry name" value="endopeptidase domain like (from Nostoc punctiforme)"/>
    <property type="match status" value="1"/>
</dbReference>
<feature type="chain" id="PRO_5018124563" description="Hydrolase" evidence="1">
    <location>
        <begin position="30"/>
        <end position="227"/>
    </location>
</feature>
<dbReference type="RefSeq" id="WP_022741028.1">
    <property type="nucleotide sequence ID" value="NZ_JAMTCE010000001.1"/>
</dbReference>
<dbReference type="SUPFAM" id="SSF54001">
    <property type="entry name" value="Cysteine proteinases"/>
    <property type="match status" value="1"/>
</dbReference>
<sequence length="227" mass="24762">MKLCILNKLGIMSVIALALTLVAASAAFADESSTNIGDASSFQDDAALWAMVDDKAKKDGAVCEETLVSGTDAQPYATAAKRPAKYPIAKGFILVTKDKYKGVVPSGHAGIIYSESTVIEAMPEGVVRKSNNWYSRYKTCYGAYVKNISQAQKDKAANWAKGQMGKPYNYDFYNPNTRKAFYCSQLVWAAYKDTLGINLENAALCGNAIHPSELLMSSRVSVFYMQQ</sequence>
<proteinExistence type="predicted"/>
<comment type="caution">
    <text evidence="2">The sequence shown here is derived from an EMBL/GenBank/DDBJ whole genome shotgun (WGS) entry which is preliminary data.</text>
</comment>
<organism evidence="2 3">
    <name type="scientific">Adlercreutzia equolifaciens subsp. celatus DSM 18785</name>
    <dbReference type="NCBI Taxonomy" id="1121021"/>
    <lineage>
        <taxon>Bacteria</taxon>
        <taxon>Bacillati</taxon>
        <taxon>Actinomycetota</taxon>
        <taxon>Coriobacteriia</taxon>
        <taxon>Eggerthellales</taxon>
        <taxon>Eggerthellaceae</taxon>
        <taxon>Adlercreutzia</taxon>
    </lineage>
</organism>
<reference evidence="2 3" key="1">
    <citation type="journal article" date="2019" name="Microbiol. Resour. Announc.">
        <title>Draft Genome Sequences of Type Strains of Gordonibacter faecihominis, Paraeggerthella hongkongensis, Parvibacter caecicola,Slackia equolifaciens, Slackia faecicanis, and Slackia isoflavoniconvertens.</title>
        <authorList>
            <person name="Danylec N."/>
            <person name="Stoll D.A."/>
            <person name="Dotsch A."/>
            <person name="Huch M."/>
        </authorList>
    </citation>
    <scope>NUCLEOTIDE SEQUENCE [LARGE SCALE GENOMIC DNA]</scope>
    <source>
        <strain evidence="2 3">DSM 18785</strain>
    </source>
</reference>
<protein>
    <recommendedName>
        <fullName evidence="4">Hydrolase</fullName>
    </recommendedName>
</protein>
<dbReference type="AlphaFoldDB" id="A0A3N0AYZ9"/>
<keyword evidence="1" id="KW-0732">Signal</keyword>
<dbReference type="InterPro" id="IPR038765">
    <property type="entry name" value="Papain-like_cys_pep_sf"/>
</dbReference>
<evidence type="ECO:0000256" key="1">
    <source>
        <dbReference type="SAM" id="SignalP"/>
    </source>
</evidence>
<evidence type="ECO:0000313" key="2">
    <source>
        <dbReference type="EMBL" id="RNL40093.1"/>
    </source>
</evidence>
<dbReference type="Proteomes" id="UP000278327">
    <property type="component" value="Unassembled WGS sequence"/>
</dbReference>
<dbReference type="GeneID" id="62678884"/>
<dbReference type="EMBL" id="QICA01000001">
    <property type="protein sequence ID" value="RNL40093.1"/>
    <property type="molecule type" value="Genomic_DNA"/>
</dbReference>
<name>A0A3N0AYZ9_9ACTN</name>
<dbReference type="Pfam" id="PF05708">
    <property type="entry name" value="Peptidase_C92"/>
    <property type="match status" value="1"/>
</dbReference>
<evidence type="ECO:0008006" key="4">
    <source>
        <dbReference type="Google" id="ProtNLM"/>
    </source>
</evidence>
<feature type="signal peptide" evidence="1">
    <location>
        <begin position="1"/>
        <end position="29"/>
    </location>
</feature>
<dbReference type="InterPro" id="IPR024453">
    <property type="entry name" value="Peptidase_C92"/>
</dbReference>
<keyword evidence="3" id="KW-1185">Reference proteome</keyword>
<evidence type="ECO:0000313" key="3">
    <source>
        <dbReference type="Proteomes" id="UP000278327"/>
    </source>
</evidence>